<accession>A0AAD7JUD3</accession>
<proteinExistence type="predicted"/>
<evidence type="ECO:0000313" key="2">
    <source>
        <dbReference type="EMBL" id="KAJ7771997.1"/>
    </source>
</evidence>
<evidence type="ECO:0000313" key="3">
    <source>
        <dbReference type="Proteomes" id="UP001215280"/>
    </source>
</evidence>
<dbReference type="Proteomes" id="UP001215280">
    <property type="component" value="Unassembled WGS sequence"/>
</dbReference>
<keyword evidence="3" id="KW-1185">Reference proteome</keyword>
<organism evidence="2 3">
    <name type="scientific">Mycena maculata</name>
    <dbReference type="NCBI Taxonomy" id="230809"/>
    <lineage>
        <taxon>Eukaryota</taxon>
        <taxon>Fungi</taxon>
        <taxon>Dikarya</taxon>
        <taxon>Basidiomycota</taxon>
        <taxon>Agaricomycotina</taxon>
        <taxon>Agaricomycetes</taxon>
        <taxon>Agaricomycetidae</taxon>
        <taxon>Agaricales</taxon>
        <taxon>Marasmiineae</taxon>
        <taxon>Mycenaceae</taxon>
        <taxon>Mycena</taxon>
    </lineage>
</organism>
<evidence type="ECO:0008006" key="4">
    <source>
        <dbReference type="Google" id="ProtNLM"/>
    </source>
</evidence>
<evidence type="ECO:0000256" key="1">
    <source>
        <dbReference type="SAM" id="Phobius"/>
    </source>
</evidence>
<keyword evidence="1" id="KW-1133">Transmembrane helix</keyword>
<dbReference type="AlphaFoldDB" id="A0AAD7JUD3"/>
<reference evidence="2" key="1">
    <citation type="submission" date="2023-03" db="EMBL/GenBank/DDBJ databases">
        <title>Massive genome expansion in bonnet fungi (Mycena s.s.) driven by repeated elements and novel gene families across ecological guilds.</title>
        <authorList>
            <consortium name="Lawrence Berkeley National Laboratory"/>
            <person name="Harder C.B."/>
            <person name="Miyauchi S."/>
            <person name="Viragh M."/>
            <person name="Kuo A."/>
            <person name="Thoen E."/>
            <person name="Andreopoulos B."/>
            <person name="Lu D."/>
            <person name="Skrede I."/>
            <person name="Drula E."/>
            <person name="Henrissat B."/>
            <person name="Morin E."/>
            <person name="Kohler A."/>
            <person name="Barry K."/>
            <person name="LaButti K."/>
            <person name="Morin E."/>
            <person name="Salamov A."/>
            <person name="Lipzen A."/>
            <person name="Mereny Z."/>
            <person name="Hegedus B."/>
            <person name="Baldrian P."/>
            <person name="Stursova M."/>
            <person name="Weitz H."/>
            <person name="Taylor A."/>
            <person name="Grigoriev I.V."/>
            <person name="Nagy L.G."/>
            <person name="Martin F."/>
            <person name="Kauserud H."/>
        </authorList>
    </citation>
    <scope>NUCLEOTIDE SEQUENCE</scope>
    <source>
        <strain evidence="2">CBHHK188m</strain>
    </source>
</reference>
<dbReference type="EMBL" id="JARJLG010000020">
    <property type="protein sequence ID" value="KAJ7771997.1"/>
    <property type="molecule type" value="Genomic_DNA"/>
</dbReference>
<protein>
    <recommendedName>
        <fullName evidence="4">BTB domain-containing protein</fullName>
    </recommendedName>
</protein>
<sequence length="308" mass="34086">MSPALTAIFNIPPAAPVVGQPAEGTEANPVILSGMTSEAFDDFLSFFFKAHLIRVEDLTPTRKEQLCMNLLTVGCLYDVEQAKDYAKSVLVGMGLSHVCLLHIARQFAIHEWIQPAVKFLVPRVDGLTSDDVLNLGPITLSILYQAKAAIDRERLDVAYGPPKLTPEDQLNYGDCADHKTCTRVLNEVWWTAVARKILHPKKPIALDKIGDEINCVRFPGMTPKCHEDMVTKWTTNEFEEKYILEAAVTAVTKVHSYYLVNPVLNHIIVVAFSSSVIVIIARGFKMCKSSTKGMCALARAHTCPKPAH</sequence>
<keyword evidence="1" id="KW-0472">Membrane</keyword>
<keyword evidence="1" id="KW-0812">Transmembrane</keyword>
<comment type="caution">
    <text evidence="2">The sequence shown here is derived from an EMBL/GenBank/DDBJ whole genome shotgun (WGS) entry which is preliminary data.</text>
</comment>
<feature type="transmembrane region" description="Helical" evidence="1">
    <location>
        <begin position="263"/>
        <end position="284"/>
    </location>
</feature>
<name>A0AAD7JUD3_9AGAR</name>
<gene>
    <name evidence="2" type="ORF">DFH07DRAFT_953282</name>
</gene>